<dbReference type="OrthoDB" id="5412936at2759"/>
<evidence type="ECO:0008006" key="5">
    <source>
        <dbReference type="Google" id="ProtNLM"/>
    </source>
</evidence>
<dbReference type="Proteomes" id="UP000799753">
    <property type="component" value="Unassembled WGS sequence"/>
</dbReference>
<sequence length="307" mass="35385">MEEFPGELTRSQLEALEVLQHILSKLKDPSAKWYARYGKWVERHKNLDEFCFRCTRSSVWKFLDGKWNLDQMKLIGGNTKQDARGIYFNGIHGLDKKTRLYIGQSQNIRYRISQHWNFRYRRDNPSLHYYALQRSDFNLFGILATIPSPSMGYHALPGMDSPDLLLNLLEMWMAIMFKCLPKQTMQEWVPEGVKVEGVFGALNIATPLDTRQTGRREWVDLGECEDPLVREYIDGGERKRSDVEYRDRKTDEAVDQTVGNANRNRNKASRSKTLGYEGSGDSLVGVMVVCGIAAALGYTLWRSAKRT</sequence>
<reference evidence="3" key="1">
    <citation type="journal article" date="2020" name="Stud. Mycol.">
        <title>101 Dothideomycetes genomes: a test case for predicting lifestyles and emergence of pathogens.</title>
        <authorList>
            <person name="Haridas S."/>
            <person name="Albert R."/>
            <person name="Binder M."/>
            <person name="Bloem J."/>
            <person name="Labutti K."/>
            <person name="Salamov A."/>
            <person name="Andreopoulos B."/>
            <person name="Baker S."/>
            <person name="Barry K."/>
            <person name="Bills G."/>
            <person name="Bluhm B."/>
            <person name="Cannon C."/>
            <person name="Castanera R."/>
            <person name="Culley D."/>
            <person name="Daum C."/>
            <person name="Ezra D."/>
            <person name="Gonzalez J."/>
            <person name="Henrissat B."/>
            <person name="Kuo A."/>
            <person name="Liang C."/>
            <person name="Lipzen A."/>
            <person name="Lutzoni F."/>
            <person name="Magnuson J."/>
            <person name="Mondo S."/>
            <person name="Nolan M."/>
            <person name="Ohm R."/>
            <person name="Pangilinan J."/>
            <person name="Park H.-J."/>
            <person name="Ramirez L."/>
            <person name="Alfaro M."/>
            <person name="Sun H."/>
            <person name="Tritt A."/>
            <person name="Yoshinaga Y."/>
            <person name="Zwiers L.-H."/>
            <person name="Turgeon B."/>
            <person name="Goodwin S."/>
            <person name="Spatafora J."/>
            <person name="Crous P."/>
            <person name="Grigoriev I."/>
        </authorList>
    </citation>
    <scope>NUCLEOTIDE SEQUENCE</scope>
    <source>
        <strain evidence="3">CBS 473.64</strain>
    </source>
</reference>
<dbReference type="EMBL" id="MU006795">
    <property type="protein sequence ID" value="KAF2637030.1"/>
    <property type="molecule type" value="Genomic_DNA"/>
</dbReference>
<name>A0A6A6RNT9_9PLEO</name>
<dbReference type="AlphaFoldDB" id="A0A6A6RNT9"/>
<evidence type="ECO:0000256" key="2">
    <source>
        <dbReference type="SAM" id="Phobius"/>
    </source>
</evidence>
<feature type="region of interest" description="Disordered" evidence="1">
    <location>
        <begin position="243"/>
        <end position="274"/>
    </location>
</feature>
<evidence type="ECO:0000313" key="3">
    <source>
        <dbReference type="EMBL" id="KAF2637030.1"/>
    </source>
</evidence>
<organism evidence="3 4">
    <name type="scientific">Massarina eburnea CBS 473.64</name>
    <dbReference type="NCBI Taxonomy" id="1395130"/>
    <lineage>
        <taxon>Eukaryota</taxon>
        <taxon>Fungi</taxon>
        <taxon>Dikarya</taxon>
        <taxon>Ascomycota</taxon>
        <taxon>Pezizomycotina</taxon>
        <taxon>Dothideomycetes</taxon>
        <taxon>Pleosporomycetidae</taxon>
        <taxon>Pleosporales</taxon>
        <taxon>Massarineae</taxon>
        <taxon>Massarinaceae</taxon>
        <taxon>Massarina</taxon>
    </lineage>
</organism>
<feature type="transmembrane region" description="Helical" evidence="2">
    <location>
        <begin position="282"/>
        <end position="301"/>
    </location>
</feature>
<accession>A0A6A6RNT9</accession>
<keyword evidence="2" id="KW-0812">Transmembrane</keyword>
<keyword evidence="2" id="KW-0472">Membrane</keyword>
<protein>
    <recommendedName>
        <fullName evidence="5">GIY-YIG domain-containing protein</fullName>
    </recommendedName>
</protein>
<gene>
    <name evidence="3" type="ORF">P280DRAFT_407964</name>
</gene>
<proteinExistence type="predicted"/>
<keyword evidence="2" id="KW-1133">Transmembrane helix</keyword>
<evidence type="ECO:0000313" key="4">
    <source>
        <dbReference type="Proteomes" id="UP000799753"/>
    </source>
</evidence>
<evidence type="ECO:0000256" key="1">
    <source>
        <dbReference type="SAM" id="MobiDB-lite"/>
    </source>
</evidence>
<feature type="compositionally biased region" description="Basic and acidic residues" evidence="1">
    <location>
        <begin position="243"/>
        <end position="252"/>
    </location>
</feature>
<keyword evidence="4" id="KW-1185">Reference proteome</keyword>